<evidence type="ECO:0000256" key="5">
    <source>
        <dbReference type="ARBA" id="ARBA00022884"/>
    </source>
</evidence>
<feature type="compositionally biased region" description="Low complexity" evidence="7">
    <location>
        <begin position="342"/>
        <end position="356"/>
    </location>
</feature>
<dbReference type="FunFam" id="1.25.40.180:FF:000003">
    <property type="entry name" value="Putative eukaryotic translation initiation factor 4 gamma 1"/>
    <property type="match status" value="1"/>
</dbReference>
<evidence type="ECO:0000313" key="10">
    <source>
        <dbReference type="Ensembl" id="ENSSRHP00000009764.1"/>
    </source>
</evidence>
<dbReference type="SMART" id="SM00543">
    <property type="entry name" value="MIF4G"/>
    <property type="match status" value="1"/>
</dbReference>
<feature type="domain" description="W2" evidence="8">
    <location>
        <begin position="1431"/>
        <end position="1600"/>
    </location>
</feature>
<evidence type="ECO:0000256" key="2">
    <source>
        <dbReference type="ARBA" id="ARBA00022540"/>
    </source>
</evidence>
<dbReference type="Pfam" id="PF02847">
    <property type="entry name" value="MA3"/>
    <property type="match status" value="1"/>
</dbReference>
<feature type="region of interest" description="Disordered" evidence="7">
    <location>
        <begin position="78"/>
        <end position="113"/>
    </location>
</feature>
<dbReference type="Gene3D" id="1.25.40.180">
    <property type="match status" value="3"/>
</dbReference>
<comment type="similarity">
    <text evidence="1">Belongs to the eukaryotic initiation factor 4G family.</text>
</comment>
<feature type="region of interest" description="Disordered" evidence="7">
    <location>
        <begin position="574"/>
        <end position="638"/>
    </location>
</feature>
<evidence type="ECO:0000259" key="9">
    <source>
        <dbReference type="PROSITE" id="PS51366"/>
    </source>
</evidence>
<feature type="compositionally biased region" description="Basic and acidic residues" evidence="7">
    <location>
        <begin position="887"/>
        <end position="902"/>
    </location>
</feature>
<dbReference type="InterPro" id="IPR003890">
    <property type="entry name" value="MIF4G-like_typ-3"/>
</dbReference>
<dbReference type="PANTHER" id="PTHR23253">
    <property type="entry name" value="EUKARYOTIC TRANSLATION INITIATION FACTOR 4 GAMMA"/>
    <property type="match status" value="1"/>
</dbReference>
<dbReference type="SUPFAM" id="SSF48371">
    <property type="entry name" value="ARM repeat"/>
    <property type="match status" value="3"/>
</dbReference>
<feature type="region of interest" description="Disordered" evidence="7">
    <location>
        <begin position="135"/>
        <end position="170"/>
    </location>
</feature>
<dbReference type="Pfam" id="PF02020">
    <property type="entry name" value="W2"/>
    <property type="match status" value="1"/>
</dbReference>
<feature type="region of interest" description="Disordered" evidence="7">
    <location>
        <begin position="887"/>
        <end position="911"/>
    </location>
</feature>
<keyword evidence="6" id="KW-0648">Protein biosynthesis</keyword>
<dbReference type="GO" id="GO:0003729">
    <property type="term" value="F:mRNA binding"/>
    <property type="evidence" value="ECO:0007669"/>
    <property type="project" value="TreeGrafter"/>
</dbReference>
<feature type="compositionally biased region" description="Low complexity" evidence="7">
    <location>
        <begin position="254"/>
        <end position="274"/>
    </location>
</feature>
<evidence type="ECO:0000256" key="6">
    <source>
        <dbReference type="ARBA" id="ARBA00022917"/>
    </source>
</evidence>
<feature type="compositionally biased region" description="Low complexity" evidence="7">
    <location>
        <begin position="1132"/>
        <end position="1150"/>
    </location>
</feature>
<name>A0A673GCM7_9TELE</name>
<reference evidence="10" key="2">
    <citation type="submission" date="2025-09" db="UniProtKB">
        <authorList>
            <consortium name="Ensembl"/>
        </authorList>
    </citation>
    <scope>IDENTIFICATION</scope>
</reference>
<organism evidence="10 11">
    <name type="scientific">Sinocyclocheilus rhinocerous</name>
    <dbReference type="NCBI Taxonomy" id="307959"/>
    <lineage>
        <taxon>Eukaryota</taxon>
        <taxon>Metazoa</taxon>
        <taxon>Chordata</taxon>
        <taxon>Craniata</taxon>
        <taxon>Vertebrata</taxon>
        <taxon>Euteleostomi</taxon>
        <taxon>Actinopterygii</taxon>
        <taxon>Neopterygii</taxon>
        <taxon>Teleostei</taxon>
        <taxon>Ostariophysi</taxon>
        <taxon>Cypriniformes</taxon>
        <taxon>Cyprinidae</taxon>
        <taxon>Cyprininae</taxon>
        <taxon>Sinocyclocheilus</taxon>
    </lineage>
</organism>
<feature type="region of interest" description="Disordered" evidence="7">
    <location>
        <begin position="520"/>
        <end position="544"/>
    </location>
</feature>
<feature type="compositionally biased region" description="Basic and acidic residues" evidence="7">
    <location>
        <begin position="1200"/>
        <end position="1230"/>
    </location>
</feature>
<evidence type="ECO:0000256" key="7">
    <source>
        <dbReference type="SAM" id="MobiDB-lite"/>
    </source>
</evidence>
<dbReference type="GO" id="GO:0003743">
    <property type="term" value="F:translation initiation factor activity"/>
    <property type="evidence" value="ECO:0007669"/>
    <property type="project" value="UniProtKB-KW"/>
</dbReference>
<feature type="compositionally biased region" description="Polar residues" evidence="7">
    <location>
        <begin position="281"/>
        <end position="299"/>
    </location>
</feature>
<feature type="region of interest" description="Disordered" evidence="7">
    <location>
        <begin position="235"/>
        <end position="410"/>
    </location>
</feature>
<evidence type="ECO:0000256" key="1">
    <source>
        <dbReference type="ARBA" id="ARBA00005775"/>
    </source>
</evidence>
<dbReference type="GO" id="GO:0016281">
    <property type="term" value="C:eukaryotic translation initiation factor 4F complex"/>
    <property type="evidence" value="ECO:0007669"/>
    <property type="project" value="TreeGrafter"/>
</dbReference>
<dbReference type="CDD" id="cd11559">
    <property type="entry name" value="W2_eIF4G1_like"/>
    <property type="match status" value="1"/>
</dbReference>
<dbReference type="InterPro" id="IPR003307">
    <property type="entry name" value="W2_domain"/>
</dbReference>
<feature type="compositionally biased region" description="Polar residues" evidence="7">
    <location>
        <begin position="379"/>
        <end position="394"/>
    </location>
</feature>
<reference evidence="10" key="1">
    <citation type="submission" date="2025-08" db="UniProtKB">
        <authorList>
            <consortium name="Ensembl"/>
        </authorList>
    </citation>
    <scope>IDENTIFICATION</scope>
</reference>
<keyword evidence="2" id="KW-0396">Initiation factor</keyword>
<feature type="compositionally biased region" description="Polar residues" evidence="7">
    <location>
        <begin position="151"/>
        <end position="170"/>
    </location>
</feature>
<evidence type="ECO:0000259" key="8">
    <source>
        <dbReference type="PROSITE" id="PS51363"/>
    </source>
</evidence>
<feature type="region of interest" description="Disordered" evidence="7">
    <location>
        <begin position="1032"/>
        <end position="1230"/>
    </location>
</feature>
<feature type="compositionally biased region" description="Basic and acidic residues" evidence="7">
    <location>
        <begin position="1047"/>
        <end position="1065"/>
    </location>
</feature>
<evidence type="ECO:0000313" key="11">
    <source>
        <dbReference type="Proteomes" id="UP000472270"/>
    </source>
</evidence>
<feature type="compositionally biased region" description="Low complexity" evidence="7">
    <location>
        <begin position="398"/>
        <end position="410"/>
    </location>
</feature>
<dbReference type="Pfam" id="PF02854">
    <property type="entry name" value="MIF4G"/>
    <property type="match status" value="1"/>
</dbReference>
<keyword evidence="11" id="KW-1185">Reference proteome</keyword>
<protein>
    <submittedName>
        <fullName evidence="10">Eukaryotic translation initiation factor 4 gamma 3-like</fullName>
    </submittedName>
</protein>
<dbReference type="PANTHER" id="PTHR23253:SF23">
    <property type="entry name" value="EUKARYOTIC TRANSLATION INITIATION FACTOR 4 GAMMA 3"/>
    <property type="match status" value="1"/>
</dbReference>
<feature type="domain" description="MI" evidence="9">
    <location>
        <begin position="1252"/>
        <end position="1374"/>
    </location>
</feature>
<dbReference type="GO" id="GO:0006417">
    <property type="term" value="P:regulation of translation"/>
    <property type="evidence" value="ECO:0007669"/>
    <property type="project" value="UniProtKB-KW"/>
</dbReference>
<keyword evidence="4" id="KW-0810">Translation regulation</keyword>
<gene>
    <name evidence="10" type="primary">LOC107749425</name>
</gene>
<dbReference type="InterPro" id="IPR003891">
    <property type="entry name" value="Initiation_fac_eIF4g_MI"/>
</dbReference>
<keyword evidence="3" id="KW-0597">Phosphoprotein</keyword>
<dbReference type="FunFam" id="1.25.40.180:FF:000002">
    <property type="entry name" value="Eukaryotic translation initiation factor 4 gamma, 3, putative"/>
    <property type="match status" value="1"/>
</dbReference>
<evidence type="ECO:0000256" key="4">
    <source>
        <dbReference type="ARBA" id="ARBA00022845"/>
    </source>
</evidence>
<dbReference type="SMART" id="SM00515">
    <property type="entry name" value="eIF5C"/>
    <property type="match status" value="1"/>
</dbReference>
<keyword evidence="5" id="KW-0694">RNA-binding</keyword>
<dbReference type="Proteomes" id="UP000472270">
    <property type="component" value="Unassembled WGS sequence"/>
</dbReference>
<dbReference type="Ensembl" id="ENSSRHT00000010065.1">
    <property type="protein sequence ID" value="ENSSRHP00000009764.1"/>
    <property type="gene ID" value="ENSSRHG00000003026.1"/>
</dbReference>
<dbReference type="PROSITE" id="PS51363">
    <property type="entry name" value="W2"/>
    <property type="match status" value="1"/>
</dbReference>
<proteinExistence type="inferred from homology"/>
<dbReference type="InterPro" id="IPR016024">
    <property type="entry name" value="ARM-type_fold"/>
</dbReference>
<dbReference type="SMART" id="SM00544">
    <property type="entry name" value="MA3"/>
    <property type="match status" value="1"/>
</dbReference>
<dbReference type="FunFam" id="1.25.40.180:FF:000001">
    <property type="entry name" value="Eukaryotic translation initiation factor 4 gamma, 3, putative"/>
    <property type="match status" value="1"/>
</dbReference>
<sequence>MSLPPKVVPKPAAVAVSGHVTGPAPPTQLRAALTSVSLPPGAQSAPPPSAVPPTQIPRAALSLEERMFPTHSGVTAVYSVSRHPGPPYQGHDLSKTHPNLAGTPPGHATSPALSQVSVPAAPSYRFLKSWETGGPPYNPAQNAGSAPLVYSPQTQPMNVQPQTRPVSTAPHTRTLKGFFSATSVSCPNMPPFYTISHIVYPFTPKHAIICCFVPLSSQIRIRDPNQGGKDITEEIMFGSRNPTPPAGHSASTLTPPAGQPSSTPTPPTGHLSSTPTPPQPSNCQTPEQTTCVNPPQRISESPAPMDGKSNLDDRPKMESAPIMPVSPGPRPSESTLEKREAPSLPLLASSSPEMASDVPSHPSSECIKPTAAGEPEFISPSTTKSQTHLVNSGGDSIPESSLRLSASPSPSLKVVNGLAESQTHLSSYEELEAQEALNISLSSEVQLPTQGMLSMEESGQEVPVALEELQAEHLPSLAVHVPLIPTVQAPSSTSCTATVIGPPPGLAPLVQSVVLEVPEQNKSSDNVQPKAQDASESQTQNNSRKFIPSAVSAVPKSWKKPNEDVLMVETLLKENEEETTKDSSTGDDMVSQPTLGHQEKLSEENGEIETEPFRNGVETESTDSGVTLGDSRGSMCSPTPLMQEGLVQSNGKRQYDRDFLLGFQFMPACVQKPEGLPQISDVVLDKINQNKLPLRSVDPRLISRGTPQDFTPAFADFSRQMPGGHGAPLINVRRLPPRKIIVNVSVNDDVQLKKAENAWKPGMKKENVTDDPEALKTQELFRKVRSILNKLTPQMFHQLMKQVTDLTINTEERLKGVIDLVFEKAIDEPSFSVAYANMCRCLATLKVPTADKPNTTVNFRKLLLNRCQKEFERDKVDDVVFERKQKELDSATSPTEREKMQEELEEAKDKTRRRSTGNIKFIGELFKLKMLTEPIMHDCVVKLLKNHDGESLECLCRLLTTIGKDLDFEKAKPRMDQYFNQMEKIVKERKTSSRIRFMLQDVIDLRLHNWVSRRADQGPKTIEQIHKEAKLEEQEEQRKVHQQLLSKDIKRRPDQRDQRSQREETWNTVPTTKNSRTIDPTKIPKISKPQIDEKIQLGPRAQINWIKGSSGGAKASDPELTRSASSTLNRYSALQSSTSQPSPAPAQTSDSDSRRPLGSRGSTGRDHSEKPLSLGPSRPGLFSRGSSAKELTDNMAPQETWREGPDSHHTPRKASIPEEKCEIENNRPTETLKSETLQVTGGSEKPILTEEEVERKSKSIIDEFLHINDYKEAVQCVIEMDQPSLLFVFVRMGLECTLERSQKAREHMGLLYYQLIQKGILPHSQLFKAFSEMLEQADDMAIDVPFIWLYLAELLSPLLREGGINMRELFSELSKPLLPVGRAAISLHKDIKKQLFSTLTIIMFLEHCVFSHFFQKLEFTESEVSPVSPATAKPSLSPEELFKQLEHLLLEDMASDEQIFDWVEANLDESQMSSSPFLRALMTAVCKAAVKDESTSCRVDTTIIQRRLPILHKYLNSDTERQLQALYALQSLIVALDQPPNLLRMFFDCLYDEDVISEDAFYQWETSKDPAEQQGKGVALKSVTAFFTWLREAEEESEDN</sequence>
<dbReference type="PROSITE" id="PS51366">
    <property type="entry name" value="MI"/>
    <property type="match status" value="1"/>
</dbReference>
<evidence type="ECO:0000256" key="3">
    <source>
        <dbReference type="ARBA" id="ARBA00022553"/>
    </source>
</evidence>
<feature type="compositionally biased region" description="Polar residues" evidence="7">
    <location>
        <begin position="1066"/>
        <end position="1078"/>
    </location>
</feature>
<accession>A0A673GCM7</accession>